<reference evidence="7 8" key="1">
    <citation type="submission" date="2019-06" db="EMBL/GenBank/DDBJ databases">
        <title>Genome sequence of Litorilinea aerophila BAA-2444.</title>
        <authorList>
            <person name="Maclea K.S."/>
            <person name="Maurais E.G."/>
            <person name="Iannazzi L.C."/>
        </authorList>
    </citation>
    <scope>NUCLEOTIDE SEQUENCE [LARGE SCALE GENOMIC DNA]</scope>
    <source>
        <strain evidence="7 8">ATCC BAA-2444</strain>
    </source>
</reference>
<evidence type="ECO:0000259" key="6">
    <source>
        <dbReference type="PROSITE" id="PS50928"/>
    </source>
</evidence>
<dbReference type="InterPro" id="IPR025966">
    <property type="entry name" value="OppC_N"/>
</dbReference>
<dbReference type="Gene3D" id="1.10.3720.10">
    <property type="entry name" value="MetI-like"/>
    <property type="match status" value="1"/>
</dbReference>
<dbReference type="CDD" id="cd06261">
    <property type="entry name" value="TM_PBP2"/>
    <property type="match status" value="1"/>
</dbReference>
<feature type="transmembrane region" description="Helical" evidence="5">
    <location>
        <begin position="345"/>
        <end position="365"/>
    </location>
</feature>
<organism evidence="7 8">
    <name type="scientific">Litorilinea aerophila</name>
    <dbReference type="NCBI Taxonomy" id="1204385"/>
    <lineage>
        <taxon>Bacteria</taxon>
        <taxon>Bacillati</taxon>
        <taxon>Chloroflexota</taxon>
        <taxon>Caldilineae</taxon>
        <taxon>Caldilineales</taxon>
        <taxon>Caldilineaceae</taxon>
        <taxon>Litorilinea</taxon>
    </lineage>
</organism>
<comment type="subcellular location">
    <subcellularLocation>
        <location evidence="5">Cell membrane</location>
        <topology evidence="5">Multi-pass membrane protein</topology>
    </subcellularLocation>
    <subcellularLocation>
        <location evidence="1">Membrane</location>
        <topology evidence="1">Multi-pass membrane protein</topology>
    </subcellularLocation>
</comment>
<dbReference type="Pfam" id="PF00528">
    <property type="entry name" value="BPD_transp_1"/>
    <property type="match status" value="1"/>
</dbReference>
<keyword evidence="8" id="KW-1185">Reference proteome</keyword>
<dbReference type="PANTHER" id="PTHR43839:SF3">
    <property type="entry name" value="OLIGOPEPTIDE ABC TRANSPORTER, PERMEASE PROTEIN"/>
    <property type="match status" value="1"/>
</dbReference>
<evidence type="ECO:0000256" key="4">
    <source>
        <dbReference type="ARBA" id="ARBA00023136"/>
    </source>
</evidence>
<evidence type="ECO:0000256" key="5">
    <source>
        <dbReference type="RuleBase" id="RU363032"/>
    </source>
</evidence>
<dbReference type="InterPro" id="IPR035906">
    <property type="entry name" value="MetI-like_sf"/>
</dbReference>
<dbReference type="PANTHER" id="PTHR43839">
    <property type="entry name" value="OPPC IN A BINDING PROTEIN-DEPENDENT TRANSPORT SYSTEM"/>
    <property type="match status" value="1"/>
</dbReference>
<dbReference type="RefSeq" id="WP_141610974.1">
    <property type="nucleotide sequence ID" value="NZ_VIGC02000020.1"/>
</dbReference>
<dbReference type="Pfam" id="PF12911">
    <property type="entry name" value="OppC_N"/>
    <property type="match status" value="1"/>
</dbReference>
<feature type="domain" description="ABC transmembrane type-1" evidence="6">
    <location>
        <begin position="170"/>
        <end position="366"/>
    </location>
</feature>
<dbReference type="OrthoDB" id="9797472at2"/>
<evidence type="ECO:0000313" key="8">
    <source>
        <dbReference type="Proteomes" id="UP000317371"/>
    </source>
</evidence>
<dbReference type="SUPFAM" id="SSF161098">
    <property type="entry name" value="MetI-like"/>
    <property type="match status" value="1"/>
</dbReference>
<sequence length="378" mass="41989">MAVIEEVLRPDDHSPKSVETEVAVATPGQLMRWKFMRHRVAVVSLAVLVLFYLVALFAEFVAPYDPARYDTDFMMAPPQPIRFIDNGRFELRPFVYGLSSAMDPNTFKITYQVDPTQKYPIYFFVRGDPYKLWGVFETDLHLFGVKEGTLHLFGTDNQGRDMLSRIIYGGRISLSVGLLGIAISFIIGIVVGGISGYFGGVVDIIIQRVIEFLRSIPTLPLWMALSVALPPTWSVVQTYFGIVVILSLVGWTGLARVVRGKFMSLREEEYVMAAQLNGANEARIIFKHMLPSFYSHIIASLTLSVPGMILGETALSFIGLGLQPPAISWGVLLKDAQHIRVLANAPWLLLPGLFVVVAILCFNFVGDGLRDAADPYVN</sequence>
<dbReference type="PROSITE" id="PS50928">
    <property type="entry name" value="ABC_TM1"/>
    <property type="match status" value="1"/>
</dbReference>
<keyword evidence="3 5" id="KW-1133">Transmembrane helix</keyword>
<dbReference type="EMBL" id="VIGC01000020">
    <property type="protein sequence ID" value="TQE94749.1"/>
    <property type="molecule type" value="Genomic_DNA"/>
</dbReference>
<protein>
    <submittedName>
        <fullName evidence="7">ABC transporter permease</fullName>
    </submittedName>
</protein>
<dbReference type="GO" id="GO:0005886">
    <property type="term" value="C:plasma membrane"/>
    <property type="evidence" value="ECO:0007669"/>
    <property type="project" value="UniProtKB-SubCell"/>
</dbReference>
<dbReference type="AlphaFoldDB" id="A0A540VDA0"/>
<keyword evidence="5" id="KW-0813">Transport</keyword>
<feature type="transmembrane region" description="Helical" evidence="5">
    <location>
        <begin position="40"/>
        <end position="62"/>
    </location>
</feature>
<dbReference type="InParanoid" id="A0A540VDA0"/>
<feature type="transmembrane region" description="Helical" evidence="5">
    <location>
        <begin position="172"/>
        <end position="200"/>
    </location>
</feature>
<feature type="transmembrane region" description="Helical" evidence="5">
    <location>
        <begin position="239"/>
        <end position="258"/>
    </location>
</feature>
<evidence type="ECO:0000256" key="2">
    <source>
        <dbReference type="ARBA" id="ARBA00022692"/>
    </source>
</evidence>
<dbReference type="InterPro" id="IPR000515">
    <property type="entry name" value="MetI-like"/>
</dbReference>
<accession>A0A540VDA0</accession>
<name>A0A540VDA0_9CHLR</name>
<comment type="similarity">
    <text evidence="5">Belongs to the binding-protein-dependent transport system permease family.</text>
</comment>
<dbReference type="GO" id="GO:0055085">
    <property type="term" value="P:transmembrane transport"/>
    <property type="evidence" value="ECO:0007669"/>
    <property type="project" value="InterPro"/>
</dbReference>
<feature type="transmembrane region" description="Helical" evidence="5">
    <location>
        <begin position="293"/>
        <end position="309"/>
    </location>
</feature>
<keyword evidence="4 5" id="KW-0472">Membrane</keyword>
<comment type="caution">
    <text evidence="7">The sequence shown here is derived from an EMBL/GenBank/DDBJ whole genome shotgun (WGS) entry which is preliminary data.</text>
</comment>
<evidence type="ECO:0000256" key="3">
    <source>
        <dbReference type="ARBA" id="ARBA00022989"/>
    </source>
</evidence>
<evidence type="ECO:0000256" key="1">
    <source>
        <dbReference type="ARBA" id="ARBA00004141"/>
    </source>
</evidence>
<proteinExistence type="inferred from homology"/>
<gene>
    <name evidence="7" type="ORF">FKZ61_15075</name>
</gene>
<dbReference type="Proteomes" id="UP000317371">
    <property type="component" value="Unassembled WGS sequence"/>
</dbReference>
<evidence type="ECO:0000313" key="7">
    <source>
        <dbReference type="EMBL" id="TQE94749.1"/>
    </source>
</evidence>
<keyword evidence="2 5" id="KW-0812">Transmembrane</keyword>